<evidence type="ECO:0000313" key="9">
    <source>
        <dbReference type="Proteomes" id="UP000838100"/>
    </source>
</evidence>
<evidence type="ECO:0000313" key="8">
    <source>
        <dbReference type="EMBL" id="CAH0992396.1"/>
    </source>
</evidence>
<gene>
    <name evidence="8" type="primary">ampG</name>
    <name evidence="8" type="ORF">SIN8267_02516</name>
</gene>
<feature type="transmembrane region" description="Helical" evidence="6">
    <location>
        <begin position="339"/>
        <end position="360"/>
    </location>
</feature>
<keyword evidence="9" id="KW-1185">Reference proteome</keyword>
<keyword evidence="4 6" id="KW-1133">Transmembrane helix</keyword>
<feature type="transmembrane region" description="Helical" evidence="6">
    <location>
        <begin position="75"/>
        <end position="93"/>
    </location>
</feature>
<feature type="transmembrane region" description="Helical" evidence="6">
    <location>
        <begin position="205"/>
        <end position="225"/>
    </location>
</feature>
<keyword evidence="5 6" id="KW-0472">Membrane</keyword>
<protein>
    <submittedName>
        <fullName evidence="8">Anhydromuropeptide permease</fullName>
    </submittedName>
</protein>
<evidence type="ECO:0000256" key="1">
    <source>
        <dbReference type="ARBA" id="ARBA00004141"/>
    </source>
</evidence>
<comment type="subcellular location">
    <subcellularLocation>
        <location evidence="1">Membrane</location>
        <topology evidence="1">Multi-pass membrane protein</topology>
    </subcellularLocation>
</comment>
<comment type="caution">
    <text evidence="8">The sequence shown here is derived from an EMBL/GenBank/DDBJ whole genome shotgun (WGS) entry which is preliminary data.</text>
</comment>
<feature type="transmembrane region" description="Helical" evidence="6">
    <location>
        <begin position="366"/>
        <end position="390"/>
    </location>
</feature>
<dbReference type="NCBIfam" id="TIGR00901">
    <property type="entry name" value="2A0125"/>
    <property type="match status" value="1"/>
</dbReference>
<dbReference type="CDD" id="cd17486">
    <property type="entry name" value="MFS_AmpG_like"/>
    <property type="match status" value="1"/>
</dbReference>
<accession>A0ABN8EQ59</accession>
<feature type="domain" description="Major facilitator superfamily (MFS) profile" evidence="7">
    <location>
        <begin position="41"/>
        <end position="455"/>
    </location>
</feature>
<feature type="transmembrane region" description="Helical" evidence="6">
    <location>
        <begin position="139"/>
        <end position="163"/>
    </location>
</feature>
<dbReference type="Pfam" id="PF07690">
    <property type="entry name" value="MFS_1"/>
    <property type="match status" value="2"/>
</dbReference>
<reference evidence="8" key="1">
    <citation type="submission" date="2021-12" db="EMBL/GenBank/DDBJ databases">
        <authorList>
            <person name="Rodrigo-Torres L."/>
            <person name="Arahal R. D."/>
            <person name="Lucena T."/>
        </authorList>
    </citation>
    <scope>NUCLEOTIDE SEQUENCE</scope>
    <source>
        <strain evidence="8">CECT 8267</strain>
    </source>
</reference>
<keyword evidence="3 6" id="KW-0812">Transmembrane</keyword>
<evidence type="ECO:0000259" key="7">
    <source>
        <dbReference type="PROSITE" id="PS50850"/>
    </source>
</evidence>
<dbReference type="Proteomes" id="UP000838100">
    <property type="component" value="Unassembled WGS sequence"/>
</dbReference>
<evidence type="ECO:0000256" key="2">
    <source>
        <dbReference type="ARBA" id="ARBA00022448"/>
    </source>
</evidence>
<feature type="transmembrane region" description="Helical" evidence="6">
    <location>
        <begin position="402"/>
        <end position="420"/>
    </location>
</feature>
<dbReference type="InterPro" id="IPR020846">
    <property type="entry name" value="MFS_dom"/>
</dbReference>
<name>A0ABN8EQ59_9GAMM</name>
<evidence type="ECO:0000256" key="5">
    <source>
        <dbReference type="ARBA" id="ARBA00023136"/>
    </source>
</evidence>
<keyword evidence="2" id="KW-0813">Transport</keyword>
<proteinExistence type="predicted"/>
<evidence type="ECO:0000256" key="6">
    <source>
        <dbReference type="SAM" id="Phobius"/>
    </source>
</evidence>
<sequence length="455" mass="49432">MKTTVSHCNSKTSAIKLLSTIESDIEKLSWAQALKVYSQPSVVIMLLLGFSAGLPFLLVFSTLTAWLSDYQVSKALIGFFGWVGITYSVKFFWSPVVDRIQLPMLGRILGQRRSWILFGQLIVVTALLAMSGADPSSQLTMIAVYAVMVAFGSSTQDIAIDAYRIEILEQRYQGAMAAAYVFGYRLALLVAGAGSLYIADWYSWSVAYQVMAGCMLIGVVTVMIARRPSGEKTPEPLIDRGSSLSKTAQLKNWLDQFVVQPFADFFRRYGRFAVTILLFIGIYRLSDIAMGVMANPFYLDLGFSKSEIASVAKLFGFVMTIAGAGFCGVLVAKYGVHKPLLLGAVLVASTNLIFCLLAETGYNLNLLIIAISADNLSAGIASTAFLAYLAGLTNTSYTATQYALFSSLMTLPGKFFSGFSGVLVDAYGYTEFFLIAAALGLPAIILSAYLLKRQL</sequence>
<feature type="transmembrane region" description="Helical" evidence="6">
    <location>
        <begin position="272"/>
        <end position="294"/>
    </location>
</feature>
<evidence type="ECO:0000256" key="4">
    <source>
        <dbReference type="ARBA" id="ARBA00022989"/>
    </source>
</evidence>
<feature type="transmembrane region" description="Helical" evidence="6">
    <location>
        <begin position="114"/>
        <end position="133"/>
    </location>
</feature>
<dbReference type="Gene3D" id="1.20.1250.20">
    <property type="entry name" value="MFS general substrate transporter like domains"/>
    <property type="match status" value="2"/>
</dbReference>
<dbReference type="EMBL" id="CAKLPX010000003">
    <property type="protein sequence ID" value="CAH0992396.1"/>
    <property type="molecule type" value="Genomic_DNA"/>
</dbReference>
<evidence type="ECO:0000256" key="3">
    <source>
        <dbReference type="ARBA" id="ARBA00022692"/>
    </source>
</evidence>
<feature type="transmembrane region" description="Helical" evidence="6">
    <location>
        <begin position="432"/>
        <end position="451"/>
    </location>
</feature>
<dbReference type="PROSITE" id="PS50850">
    <property type="entry name" value="MFS"/>
    <property type="match status" value="1"/>
</dbReference>
<dbReference type="PANTHER" id="PTHR12778:SF10">
    <property type="entry name" value="MAJOR FACILITATOR SUPERFAMILY DOMAIN-CONTAINING PROTEIN 3"/>
    <property type="match status" value="1"/>
</dbReference>
<dbReference type="InterPro" id="IPR011701">
    <property type="entry name" value="MFS"/>
</dbReference>
<dbReference type="InterPro" id="IPR004752">
    <property type="entry name" value="AmpG_permease/AT-1"/>
</dbReference>
<organism evidence="8 9">
    <name type="scientific">Sinobacterium norvegicum</name>
    <dbReference type="NCBI Taxonomy" id="1641715"/>
    <lineage>
        <taxon>Bacteria</taxon>
        <taxon>Pseudomonadati</taxon>
        <taxon>Pseudomonadota</taxon>
        <taxon>Gammaproteobacteria</taxon>
        <taxon>Cellvibrionales</taxon>
        <taxon>Spongiibacteraceae</taxon>
        <taxon>Sinobacterium</taxon>
    </lineage>
</organism>
<feature type="transmembrane region" description="Helical" evidence="6">
    <location>
        <begin position="314"/>
        <end position="332"/>
    </location>
</feature>
<dbReference type="InterPro" id="IPR036259">
    <property type="entry name" value="MFS_trans_sf"/>
</dbReference>
<dbReference type="PANTHER" id="PTHR12778">
    <property type="entry name" value="SOLUTE CARRIER FAMILY 33 ACETYL-COA TRANSPORTER -RELATED"/>
    <property type="match status" value="1"/>
</dbReference>
<feature type="transmembrane region" description="Helical" evidence="6">
    <location>
        <begin position="175"/>
        <end position="199"/>
    </location>
</feature>
<dbReference type="SUPFAM" id="SSF103473">
    <property type="entry name" value="MFS general substrate transporter"/>
    <property type="match status" value="1"/>
</dbReference>
<feature type="transmembrane region" description="Helical" evidence="6">
    <location>
        <begin position="42"/>
        <end position="63"/>
    </location>
</feature>